<sequence length="154" mass="17266">MIGQSRQQQQQQLSELERWRYGIRQAAYNACIASTKQLSSAWRAAAHQFRDQASTPAECQVCFDATLTAWAQFSSAVASVAVAGPQEAVDAVDQLREAMREWDWIGTSWFQEIKRSGLGCYEEFDAPFTAAIVAKQVPERAFQETARRALGTDR</sequence>
<dbReference type="RefSeq" id="WP_242772660.1">
    <property type="nucleotide sequence ID" value="NZ_JALDAY010000011.1"/>
</dbReference>
<proteinExistence type="predicted"/>
<gene>
    <name evidence="1" type="ORF">MQP27_34825</name>
</gene>
<name>A0ABS9YGE2_9ACTN</name>
<evidence type="ECO:0000313" key="2">
    <source>
        <dbReference type="Proteomes" id="UP001165269"/>
    </source>
</evidence>
<reference evidence="1" key="1">
    <citation type="submission" date="2022-03" db="EMBL/GenBank/DDBJ databases">
        <title>Streptomyces 7R015 and 7R016 isolated from Barleria lupulina in Thailand.</title>
        <authorList>
            <person name="Kanchanasin P."/>
            <person name="Phongsopitanun W."/>
            <person name="Tanasupawat S."/>
        </authorList>
    </citation>
    <scope>NUCLEOTIDE SEQUENCE</scope>
    <source>
        <strain evidence="1">7R015</strain>
    </source>
</reference>
<protein>
    <submittedName>
        <fullName evidence="1">Uncharacterized protein</fullName>
    </submittedName>
</protein>
<accession>A0ABS9YGE2</accession>
<evidence type="ECO:0000313" key="1">
    <source>
        <dbReference type="EMBL" id="MCI3276264.1"/>
    </source>
</evidence>
<keyword evidence="2" id="KW-1185">Reference proteome</keyword>
<dbReference type="EMBL" id="JALDAY010000011">
    <property type="protein sequence ID" value="MCI3276264.1"/>
    <property type="molecule type" value="Genomic_DNA"/>
</dbReference>
<comment type="caution">
    <text evidence="1">The sequence shown here is derived from an EMBL/GenBank/DDBJ whole genome shotgun (WGS) entry which is preliminary data.</text>
</comment>
<organism evidence="1 2">
    <name type="scientific">Streptomyces cylindrosporus</name>
    <dbReference type="NCBI Taxonomy" id="2927583"/>
    <lineage>
        <taxon>Bacteria</taxon>
        <taxon>Bacillati</taxon>
        <taxon>Actinomycetota</taxon>
        <taxon>Actinomycetes</taxon>
        <taxon>Kitasatosporales</taxon>
        <taxon>Streptomycetaceae</taxon>
        <taxon>Streptomyces</taxon>
    </lineage>
</organism>
<dbReference type="Proteomes" id="UP001165269">
    <property type="component" value="Unassembled WGS sequence"/>
</dbReference>